<evidence type="ECO:0000313" key="18">
    <source>
        <dbReference type="Proteomes" id="UP000198605"/>
    </source>
</evidence>
<comment type="pathway">
    <text evidence="3">Protein modification; protein glycosylation.</text>
</comment>
<sequence length="408" mass="43154">MTDTREPRAAVQARPTAPTAVLDVVVPVYNEEADLAPCVRRLHAHLTAHFPYPFRITVADNASVDGTLAVAEALAAELPEVGVLHLDAKGRGRALRAAWSASPAPVLAYMDVDLSTDLAALLPLVAPLISGHSDLAIGTRLARTSRVVRGAKREVISRGYNLLLRGTLAVRFSDAQCGFKAIRADVAAGLLPLVQDTGWFFDTELLVLAQRSGLRIHEVPVDWVDDPDSRVDIVATAMADLRGIWRLGRALVTGALPLADLRAQLGRAPLQAPPAQVPAGLPRQLARFAAVGVGSTLAYLLLFLLARGPLGAQPANLLALLVTAVANTAANRRLTFGVTGRRHAGRHHLQGLLAFALGLALTSGSLAVLHATAGTPPRALELTVLIAANLAATALRFTLLRLAMHHRA</sequence>
<feature type="transmembrane region" description="Helical" evidence="14">
    <location>
        <begin position="312"/>
        <end position="330"/>
    </location>
</feature>
<dbReference type="InterPro" id="IPR007267">
    <property type="entry name" value="GtrA_DPMS_TM"/>
</dbReference>
<dbReference type="GO" id="GO:0004581">
    <property type="term" value="F:dolichyl-phosphate beta-glucosyltransferase activity"/>
    <property type="evidence" value="ECO:0007669"/>
    <property type="project" value="UniProtKB-EC"/>
</dbReference>
<evidence type="ECO:0000256" key="8">
    <source>
        <dbReference type="ARBA" id="ARBA00022692"/>
    </source>
</evidence>
<reference evidence="18" key="1">
    <citation type="submission" date="2016-06" db="EMBL/GenBank/DDBJ databases">
        <authorList>
            <person name="Varghese N."/>
            <person name="Submissions Spin"/>
        </authorList>
    </citation>
    <scope>NUCLEOTIDE SEQUENCE [LARGE SCALE GENOMIC DNA]</scope>
    <source>
        <strain evidence="18">DSM 44151</strain>
    </source>
</reference>
<dbReference type="CDD" id="cd04188">
    <property type="entry name" value="DPG_synthase"/>
    <property type="match status" value="1"/>
</dbReference>
<evidence type="ECO:0000256" key="2">
    <source>
        <dbReference type="ARBA" id="ARBA00004389"/>
    </source>
</evidence>
<evidence type="ECO:0000256" key="12">
    <source>
        <dbReference type="ARBA" id="ARBA00023136"/>
    </source>
</evidence>
<dbReference type="GO" id="GO:0000271">
    <property type="term" value="P:polysaccharide biosynthetic process"/>
    <property type="evidence" value="ECO:0007669"/>
    <property type="project" value="InterPro"/>
</dbReference>
<keyword evidence="7" id="KW-0808">Transferase</keyword>
<dbReference type="SUPFAM" id="SSF53448">
    <property type="entry name" value="Nucleotide-diphospho-sugar transferases"/>
    <property type="match status" value="1"/>
</dbReference>
<evidence type="ECO:0000256" key="6">
    <source>
        <dbReference type="ARBA" id="ARBA00022676"/>
    </source>
</evidence>
<dbReference type="EMBL" id="FMIB01000002">
    <property type="protein sequence ID" value="SCL52806.1"/>
    <property type="molecule type" value="Genomic_DNA"/>
</dbReference>
<feature type="transmembrane region" description="Helical" evidence="14">
    <location>
        <begin position="379"/>
        <end position="399"/>
    </location>
</feature>
<keyword evidence="10" id="KW-0735">Signal-anchor</keyword>
<feature type="transmembrane region" description="Helical" evidence="14">
    <location>
        <begin position="285"/>
        <end position="306"/>
    </location>
</feature>
<dbReference type="FunFam" id="3.90.550.10:FF:000131">
    <property type="entry name" value="Glycosyl transferase"/>
    <property type="match status" value="1"/>
</dbReference>
<dbReference type="EC" id="2.4.1.117" evidence="5"/>
<keyword evidence="12 14" id="KW-0472">Membrane</keyword>
<dbReference type="GO" id="GO:0016020">
    <property type="term" value="C:membrane"/>
    <property type="evidence" value="ECO:0007669"/>
    <property type="project" value="UniProtKB-SubCell"/>
</dbReference>
<dbReference type="InterPro" id="IPR001173">
    <property type="entry name" value="Glyco_trans_2-like"/>
</dbReference>
<dbReference type="InterPro" id="IPR029044">
    <property type="entry name" value="Nucleotide-diphossugar_trans"/>
</dbReference>
<name>A0A1C6UFJ0_9ACTN</name>
<evidence type="ECO:0000259" key="15">
    <source>
        <dbReference type="Pfam" id="PF00535"/>
    </source>
</evidence>
<evidence type="ECO:0000256" key="13">
    <source>
        <dbReference type="ARBA" id="ARBA00045097"/>
    </source>
</evidence>
<accession>A0A1C6UFJ0</accession>
<dbReference type="STRING" id="47854.GA0070603_1469"/>
<dbReference type="AlphaFoldDB" id="A0A1C6UFJ0"/>
<evidence type="ECO:0000256" key="7">
    <source>
        <dbReference type="ARBA" id="ARBA00022679"/>
    </source>
</evidence>
<dbReference type="Pfam" id="PF00535">
    <property type="entry name" value="Glycos_transf_2"/>
    <property type="match status" value="1"/>
</dbReference>
<dbReference type="PANTHER" id="PTHR10859:SF91">
    <property type="entry name" value="DOLICHYL-PHOSPHATE BETA-GLUCOSYLTRANSFERASE"/>
    <property type="match status" value="1"/>
</dbReference>
<feature type="domain" description="GtrA/DPMS transmembrane" evidence="16">
    <location>
        <begin position="287"/>
        <end position="402"/>
    </location>
</feature>
<evidence type="ECO:0000256" key="4">
    <source>
        <dbReference type="ARBA" id="ARBA00006739"/>
    </source>
</evidence>
<keyword evidence="6" id="KW-0328">Glycosyltransferase</keyword>
<feature type="domain" description="Glycosyltransferase 2-like" evidence="15">
    <location>
        <begin position="24"/>
        <end position="187"/>
    </location>
</feature>
<evidence type="ECO:0000256" key="5">
    <source>
        <dbReference type="ARBA" id="ARBA00012583"/>
    </source>
</evidence>
<keyword evidence="8 14" id="KW-0812">Transmembrane</keyword>
<dbReference type="Proteomes" id="UP000198605">
    <property type="component" value="Unassembled WGS sequence"/>
</dbReference>
<dbReference type="InterPro" id="IPR035518">
    <property type="entry name" value="DPG_synthase"/>
</dbReference>
<evidence type="ECO:0000256" key="9">
    <source>
        <dbReference type="ARBA" id="ARBA00022824"/>
    </source>
</evidence>
<comment type="subcellular location">
    <subcellularLocation>
        <location evidence="2">Endoplasmic reticulum membrane</location>
        <topology evidence="2">Single-pass membrane protein</topology>
    </subcellularLocation>
    <subcellularLocation>
        <location evidence="1">Membrane</location>
        <topology evidence="1">Multi-pass membrane protein</topology>
    </subcellularLocation>
</comment>
<dbReference type="OrthoDB" id="2369748at2"/>
<gene>
    <name evidence="17" type="ORF">GA0070603_1469</name>
</gene>
<dbReference type="Gene3D" id="3.90.550.10">
    <property type="entry name" value="Spore Coat Polysaccharide Biosynthesis Protein SpsA, Chain A"/>
    <property type="match status" value="1"/>
</dbReference>
<dbReference type="PANTHER" id="PTHR10859">
    <property type="entry name" value="GLYCOSYL TRANSFERASE"/>
    <property type="match status" value="1"/>
</dbReference>
<feature type="transmembrane region" description="Helical" evidence="14">
    <location>
        <begin position="351"/>
        <end position="373"/>
    </location>
</feature>
<keyword evidence="9" id="KW-0256">Endoplasmic reticulum</keyword>
<proteinExistence type="inferred from homology"/>
<evidence type="ECO:0000256" key="11">
    <source>
        <dbReference type="ARBA" id="ARBA00022989"/>
    </source>
</evidence>
<evidence type="ECO:0000256" key="1">
    <source>
        <dbReference type="ARBA" id="ARBA00004141"/>
    </source>
</evidence>
<dbReference type="GeneID" id="43278135"/>
<dbReference type="GO" id="GO:0006487">
    <property type="term" value="P:protein N-linked glycosylation"/>
    <property type="evidence" value="ECO:0007669"/>
    <property type="project" value="TreeGrafter"/>
</dbReference>
<evidence type="ECO:0000256" key="10">
    <source>
        <dbReference type="ARBA" id="ARBA00022968"/>
    </source>
</evidence>
<evidence type="ECO:0000259" key="16">
    <source>
        <dbReference type="Pfam" id="PF04138"/>
    </source>
</evidence>
<organism evidence="17 18">
    <name type="scientific">Micromonospora chersina</name>
    <dbReference type="NCBI Taxonomy" id="47854"/>
    <lineage>
        <taxon>Bacteria</taxon>
        <taxon>Bacillati</taxon>
        <taxon>Actinomycetota</taxon>
        <taxon>Actinomycetes</taxon>
        <taxon>Micromonosporales</taxon>
        <taxon>Micromonosporaceae</taxon>
        <taxon>Micromonospora</taxon>
    </lineage>
</organism>
<comment type="catalytic activity">
    <reaction evidence="13">
        <text>a di-trans,poly-cis-dolichyl phosphate + UDP-alpha-D-glucose = a di-trans,poly-cis-dolichyl beta-D-glucosyl phosphate + UDP</text>
        <dbReference type="Rhea" id="RHEA:15401"/>
        <dbReference type="Rhea" id="RHEA-COMP:19498"/>
        <dbReference type="Rhea" id="RHEA-COMP:19502"/>
        <dbReference type="ChEBI" id="CHEBI:57525"/>
        <dbReference type="ChEBI" id="CHEBI:57683"/>
        <dbReference type="ChEBI" id="CHEBI:58223"/>
        <dbReference type="ChEBI" id="CHEBI:58885"/>
        <dbReference type="EC" id="2.4.1.117"/>
    </reaction>
    <physiologicalReaction direction="left-to-right" evidence="13">
        <dbReference type="Rhea" id="RHEA:15402"/>
    </physiologicalReaction>
</comment>
<keyword evidence="18" id="KW-1185">Reference proteome</keyword>
<protein>
    <recommendedName>
        <fullName evidence="5">dolichyl-phosphate beta-glucosyltransferase</fullName>
        <ecNumber evidence="5">2.4.1.117</ecNumber>
    </recommendedName>
</protein>
<dbReference type="RefSeq" id="WP_091309058.1">
    <property type="nucleotide sequence ID" value="NZ_FMIB01000002.1"/>
</dbReference>
<comment type="similarity">
    <text evidence="4">Belongs to the glycosyltransferase 2 family.</text>
</comment>
<keyword evidence="11 14" id="KW-1133">Transmembrane helix</keyword>
<dbReference type="Pfam" id="PF04138">
    <property type="entry name" value="GtrA_DPMS_TM"/>
    <property type="match status" value="1"/>
</dbReference>
<evidence type="ECO:0000313" key="17">
    <source>
        <dbReference type="EMBL" id="SCL52806.1"/>
    </source>
</evidence>
<evidence type="ECO:0000256" key="3">
    <source>
        <dbReference type="ARBA" id="ARBA00004922"/>
    </source>
</evidence>
<evidence type="ECO:0000256" key="14">
    <source>
        <dbReference type="SAM" id="Phobius"/>
    </source>
</evidence>